<dbReference type="Gene3D" id="1.10.540.10">
    <property type="entry name" value="Acyl-CoA dehydrogenase/oxidase, N-terminal domain"/>
    <property type="match status" value="1"/>
</dbReference>
<evidence type="ECO:0000259" key="6">
    <source>
        <dbReference type="Pfam" id="PF02770"/>
    </source>
</evidence>
<protein>
    <submittedName>
        <fullName evidence="8">Acyl-CoA dehydrogenase family protein</fullName>
    </submittedName>
</protein>
<dbReference type="InterPro" id="IPR046373">
    <property type="entry name" value="Acyl-CoA_Oxase/DH_mid-dom_sf"/>
</dbReference>
<dbReference type="FunFam" id="1.10.540.10:FF:000002">
    <property type="entry name" value="Acyl-CoA dehydrogenase FadE19"/>
    <property type="match status" value="1"/>
</dbReference>
<sequence>MGYMNPFTSEHEMFRKTVKDFVKREIKPNGEHWEEMGEVPREVFQKLGEVGILGARYDEKYGGSGRDFWYTLILCEELARSNYIGAAVSILMQCEMCTAAIHEEGSEELKQQYLVPAIKGELLGCLGVTEPSTGSDVGSIRTAARREGDSFIINGAKTFITNGSIADYILLAARTGGKGTGGVSLIIIPTSTPGFSVSRKLRKMGVHSSATAELSFEDSVVPASNIIGEEN</sequence>
<evidence type="ECO:0000256" key="1">
    <source>
        <dbReference type="ARBA" id="ARBA00001974"/>
    </source>
</evidence>
<keyword evidence="3" id="KW-0285">Flavoprotein</keyword>
<evidence type="ECO:0000256" key="5">
    <source>
        <dbReference type="ARBA" id="ARBA00023002"/>
    </source>
</evidence>
<evidence type="ECO:0000256" key="2">
    <source>
        <dbReference type="ARBA" id="ARBA00009347"/>
    </source>
</evidence>
<evidence type="ECO:0000256" key="3">
    <source>
        <dbReference type="ARBA" id="ARBA00022630"/>
    </source>
</evidence>
<keyword evidence="5" id="KW-0560">Oxidoreductase</keyword>
<dbReference type="InterPro" id="IPR037069">
    <property type="entry name" value="AcylCoA_DH/ox_N_sf"/>
</dbReference>
<dbReference type="InterPro" id="IPR013786">
    <property type="entry name" value="AcylCoA_DH/ox_N"/>
</dbReference>
<feature type="domain" description="Acyl-CoA dehydrogenase/oxidase N-terminal" evidence="7">
    <location>
        <begin position="8"/>
        <end position="121"/>
    </location>
</feature>
<name>A0A8J6MVE0_9DELT</name>
<dbReference type="PANTHER" id="PTHR43884">
    <property type="entry name" value="ACYL-COA DEHYDROGENASE"/>
    <property type="match status" value="1"/>
</dbReference>
<dbReference type="InterPro" id="IPR009100">
    <property type="entry name" value="AcylCoA_DH/oxidase_NM_dom_sf"/>
</dbReference>
<comment type="caution">
    <text evidence="8">The sequence shown here is derived from an EMBL/GenBank/DDBJ whole genome shotgun (WGS) entry which is preliminary data.</text>
</comment>
<keyword evidence="4" id="KW-0274">FAD</keyword>
<evidence type="ECO:0000313" key="8">
    <source>
        <dbReference type="EMBL" id="MBC8176027.1"/>
    </source>
</evidence>
<feature type="non-terminal residue" evidence="8">
    <location>
        <position position="231"/>
    </location>
</feature>
<dbReference type="PANTHER" id="PTHR43884:SF12">
    <property type="entry name" value="ISOVALERYL-COA DEHYDROGENASE, MITOCHONDRIAL-RELATED"/>
    <property type="match status" value="1"/>
</dbReference>
<dbReference type="SUPFAM" id="SSF56645">
    <property type="entry name" value="Acyl-CoA dehydrogenase NM domain-like"/>
    <property type="match status" value="1"/>
</dbReference>
<dbReference type="GO" id="GO:0003995">
    <property type="term" value="F:acyl-CoA dehydrogenase activity"/>
    <property type="evidence" value="ECO:0007669"/>
    <property type="project" value="TreeGrafter"/>
</dbReference>
<dbReference type="EMBL" id="JACNJD010000074">
    <property type="protein sequence ID" value="MBC8176027.1"/>
    <property type="molecule type" value="Genomic_DNA"/>
</dbReference>
<dbReference type="Pfam" id="PF02770">
    <property type="entry name" value="Acyl-CoA_dh_M"/>
    <property type="match status" value="1"/>
</dbReference>
<dbReference type="FunFam" id="2.40.110.10:FF:000002">
    <property type="entry name" value="Acyl-CoA dehydrogenase fadE12"/>
    <property type="match status" value="1"/>
</dbReference>
<proteinExistence type="inferred from homology"/>
<dbReference type="Gene3D" id="2.40.110.10">
    <property type="entry name" value="Butyryl-CoA Dehydrogenase, subunit A, domain 2"/>
    <property type="match status" value="1"/>
</dbReference>
<accession>A0A8J6MVE0</accession>
<evidence type="ECO:0000256" key="4">
    <source>
        <dbReference type="ARBA" id="ARBA00022827"/>
    </source>
</evidence>
<gene>
    <name evidence="8" type="ORF">H8E19_01375</name>
</gene>
<reference evidence="8 9" key="1">
    <citation type="submission" date="2020-08" db="EMBL/GenBank/DDBJ databases">
        <title>Bridging the membrane lipid divide: bacteria of the FCB group superphylum have the potential to synthesize archaeal ether lipids.</title>
        <authorList>
            <person name="Villanueva L."/>
            <person name="Von Meijenfeldt F.A.B."/>
            <person name="Westbye A.B."/>
            <person name="Yadav S."/>
            <person name="Hopmans E.C."/>
            <person name="Dutilh B.E."/>
            <person name="Sinninghe Damste J.S."/>
        </authorList>
    </citation>
    <scope>NUCLEOTIDE SEQUENCE [LARGE SCALE GENOMIC DNA]</scope>
    <source>
        <strain evidence="8">NIOZ-UU27</strain>
    </source>
</reference>
<dbReference type="Pfam" id="PF02771">
    <property type="entry name" value="Acyl-CoA_dh_N"/>
    <property type="match status" value="1"/>
</dbReference>
<organism evidence="8 9">
    <name type="scientific">Candidatus Desulfacyla euxinica</name>
    <dbReference type="NCBI Taxonomy" id="2841693"/>
    <lineage>
        <taxon>Bacteria</taxon>
        <taxon>Deltaproteobacteria</taxon>
        <taxon>Candidatus Desulfacyla</taxon>
    </lineage>
</organism>
<comment type="cofactor">
    <cofactor evidence="1">
        <name>FAD</name>
        <dbReference type="ChEBI" id="CHEBI:57692"/>
    </cofactor>
</comment>
<evidence type="ECO:0000313" key="9">
    <source>
        <dbReference type="Proteomes" id="UP000650524"/>
    </source>
</evidence>
<comment type="similarity">
    <text evidence="2">Belongs to the acyl-CoA dehydrogenase family.</text>
</comment>
<feature type="domain" description="Acyl-CoA oxidase/dehydrogenase middle" evidence="6">
    <location>
        <begin position="125"/>
        <end position="218"/>
    </location>
</feature>
<dbReference type="InterPro" id="IPR006091">
    <property type="entry name" value="Acyl-CoA_Oxase/DH_mid-dom"/>
</dbReference>
<dbReference type="GO" id="GO:0050660">
    <property type="term" value="F:flavin adenine dinucleotide binding"/>
    <property type="evidence" value="ECO:0007669"/>
    <property type="project" value="InterPro"/>
</dbReference>
<dbReference type="Proteomes" id="UP000650524">
    <property type="component" value="Unassembled WGS sequence"/>
</dbReference>
<dbReference type="AlphaFoldDB" id="A0A8J6MVE0"/>
<evidence type="ECO:0000259" key="7">
    <source>
        <dbReference type="Pfam" id="PF02771"/>
    </source>
</evidence>